<dbReference type="Proteomes" id="UP000005408">
    <property type="component" value="Unassembled WGS sequence"/>
</dbReference>
<protein>
    <submittedName>
        <fullName evidence="1">Uncharacterized protein</fullName>
    </submittedName>
</protein>
<dbReference type="EnsemblMetazoa" id="G479.1">
    <property type="protein sequence ID" value="G479.1:cds"/>
    <property type="gene ID" value="G479"/>
</dbReference>
<dbReference type="AlphaFoldDB" id="A0A8W8N8V2"/>
<accession>A0A8W8N8V2</accession>
<organism evidence="1 2">
    <name type="scientific">Magallana gigas</name>
    <name type="common">Pacific oyster</name>
    <name type="synonym">Crassostrea gigas</name>
    <dbReference type="NCBI Taxonomy" id="29159"/>
    <lineage>
        <taxon>Eukaryota</taxon>
        <taxon>Metazoa</taxon>
        <taxon>Spiralia</taxon>
        <taxon>Lophotrochozoa</taxon>
        <taxon>Mollusca</taxon>
        <taxon>Bivalvia</taxon>
        <taxon>Autobranchia</taxon>
        <taxon>Pteriomorphia</taxon>
        <taxon>Ostreida</taxon>
        <taxon>Ostreoidea</taxon>
        <taxon>Ostreidae</taxon>
        <taxon>Magallana</taxon>
    </lineage>
</organism>
<keyword evidence="2" id="KW-1185">Reference proteome</keyword>
<sequence length="89" mass="9993">MSKLCKRGKFERPHMHHVQRPCDWKHAATDSSSSDGPQQSVNLVDVSGPQHNQLAALKREQLDEVTRAVIAAMSSRAESPHPQMILFLH</sequence>
<evidence type="ECO:0000313" key="1">
    <source>
        <dbReference type="EnsemblMetazoa" id="G479.1:cds"/>
    </source>
</evidence>
<proteinExistence type="predicted"/>
<reference evidence="1" key="1">
    <citation type="submission" date="2022-08" db="UniProtKB">
        <authorList>
            <consortium name="EnsemblMetazoa"/>
        </authorList>
    </citation>
    <scope>IDENTIFICATION</scope>
    <source>
        <strain evidence="1">05x7-T-G4-1.051#20</strain>
    </source>
</reference>
<evidence type="ECO:0000313" key="2">
    <source>
        <dbReference type="Proteomes" id="UP000005408"/>
    </source>
</evidence>
<name>A0A8W8N8V2_MAGGI</name>